<dbReference type="AlphaFoldDB" id="A0A0A1TQE3"/>
<accession>A0A0A1TQE3</accession>
<name>A0A0A1TQE3_9HYPO</name>
<dbReference type="CDD" id="cd22249">
    <property type="entry name" value="UDM1_RNF168_RNF169-like"/>
    <property type="match status" value="1"/>
</dbReference>
<organism evidence="2 3">
    <name type="scientific">[Torrubiella] hemipterigena</name>
    <dbReference type="NCBI Taxonomy" id="1531966"/>
    <lineage>
        <taxon>Eukaryota</taxon>
        <taxon>Fungi</taxon>
        <taxon>Dikarya</taxon>
        <taxon>Ascomycota</taxon>
        <taxon>Pezizomycotina</taxon>
        <taxon>Sordariomycetes</taxon>
        <taxon>Hypocreomycetidae</taxon>
        <taxon>Hypocreales</taxon>
        <taxon>Clavicipitaceae</taxon>
        <taxon>Clavicipitaceae incertae sedis</taxon>
        <taxon>'Torrubiella' clade</taxon>
    </lineage>
</organism>
<feature type="compositionally biased region" description="Pro residues" evidence="1">
    <location>
        <begin position="378"/>
        <end position="392"/>
    </location>
</feature>
<protein>
    <submittedName>
        <fullName evidence="2">Uncharacterized protein</fullName>
    </submittedName>
</protein>
<dbReference type="OrthoDB" id="3357341at2759"/>
<reference evidence="2 3" key="1">
    <citation type="journal article" date="2015" name="Genome Announc.">
        <title>Draft Genome Sequence and Gene Annotation of the Entomopathogenic Fungus Verticillium hemipterigenum.</title>
        <authorList>
            <person name="Horn F."/>
            <person name="Habel A."/>
            <person name="Scharf D.H."/>
            <person name="Dworschak J."/>
            <person name="Brakhage A.A."/>
            <person name="Guthke R."/>
            <person name="Hertweck C."/>
            <person name="Linde J."/>
        </authorList>
    </citation>
    <scope>NUCLEOTIDE SEQUENCE [LARGE SCALE GENOMIC DNA]</scope>
</reference>
<dbReference type="EMBL" id="CDHN01000005">
    <property type="protein sequence ID" value="CEJ93177.1"/>
    <property type="molecule type" value="Genomic_DNA"/>
</dbReference>
<feature type="compositionally biased region" description="Basic and acidic residues" evidence="1">
    <location>
        <begin position="299"/>
        <end position="367"/>
    </location>
</feature>
<evidence type="ECO:0000313" key="3">
    <source>
        <dbReference type="Proteomes" id="UP000039046"/>
    </source>
</evidence>
<feature type="compositionally biased region" description="Pro residues" evidence="1">
    <location>
        <begin position="287"/>
        <end position="298"/>
    </location>
</feature>
<feature type="region of interest" description="Disordered" evidence="1">
    <location>
        <begin position="244"/>
        <end position="454"/>
    </location>
</feature>
<dbReference type="Proteomes" id="UP000039046">
    <property type="component" value="Unassembled WGS sequence"/>
</dbReference>
<dbReference type="HOGENOM" id="CLU_028621_0_0_1"/>
<feature type="compositionally biased region" description="Pro residues" evidence="1">
    <location>
        <begin position="407"/>
        <end position="416"/>
    </location>
</feature>
<proteinExistence type="predicted"/>
<keyword evidence="3" id="KW-1185">Reference proteome</keyword>
<evidence type="ECO:0000256" key="1">
    <source>
        <dbReference type="SAM" id="MobiDB-lite"/>
    </source>
</evidence>
<dbReference type="STRING" id="1531966.A0A0A1TQE3"/>
<sequence>MLEDSLPTYQYKASDDNPLHTLLYFSHNGSDPVIDYVIKHPDPATSKNVYAVGLVDPHYSSVIYGEVLVQPEWTAPTLSAAELRAQNGASTVIPIIPEAFSILLYNPDQTIDVKCLQSKWTKSDSWEFEVPEHTFKTPSGSQLDQESGNNRISELTPKVLFRWKRDSKLNKDMTCYMTGRSVGGQKSKEPDITVAMFRASRHTTAVTIYEPNMARVEVEDRKGLDLILLLTAEVIKDLYLLPKQDLFNSSGGPPPVDSRRPNIPQTSRPPPAQPTEVYASGALGFSAPPPPGPLPSHMPPRDSRQQAEIDAETQRLKALVAEEERLAQNRDRRDEEEAKRIRKMLDKEEKERQRRQAEVDKETERLRKQYGFNDAGPALPPRPAFSGAPPPSNGGWYTGPTGHGLAPPTPATPPRPSSVGPGQGGSMNKLGHALGQLMGRSDGKDHKVQKKRSF</sequence>
<evidence type="ECO:0000313" key="2">
    <source>
        <dbReference type="EMBL" id="CEJ93177.1"/>
    </source>
</evidence>
<gene>
    <name evidence="2" type="ORF">VHEMI08786</name>
</gene>